<dbReference type="InterPro" id="IPR000073">
    <property type="entry name" value="AB_hydrolase_1"/>
</dbReference>
<accession>A0A4Q5LEA3</accession>
<dbReference type="InterPro" id="IPR029058">
    <property type="entry name" value="AB_hydrolase_fold"/>
</dbReference>
<dbReference type="PANTHER" id="PTHR43433">
    <property type="entry name" value="HYDROLASE, ALPHA/BETA FOLD FAMILY PROTEIN"/>
    <property type="match status" value="1"/>
</dbReference>
<protein>
    <submittedName>
        <fullName evidence="2">Alpha/beta hydrolase</fullName>
    </submittedName>
</protein>
<dbReference type="SUPFAM" id="SSF53474">
    <property type="entry name" value="alpha/beta-Hydrolases"/>
    <property type="match status" value="1"/>
</dbReference>
<evidence type="ECO:0000313" key="3">
    <source>
        <dbReference type="Proteomes" id="UP000294155"/>
    </source>
</evidence>
<reference evidence="2 3" key="1">
    <citation type="submission" date="2019-02" db="EMBL/GenBank/DDBJ databases">
        <title>Bacterial novel species isolated from soil.</title>
        <authorList>
            <person name="Jung H.-Y."/>
        </authorList>
    </citation>
    <scope>NUCLEOTIDE SEQUENCE [LARGE SCALE GENOMIC DNA]</scope>
    <source>
        <strain evidence="2 3">1-3-3-3</strain>
    </source>
</reference>
<feature type="domain" description="AB hydrolase-1" evidence="1">
    <location>
        <begin position="30"/>
        <end position="281"/>
    </location>
</feature>
<dbReference type="Pfam" id="PF00561">
    <property type="entry name" value="Abhydrolase_1"/>
    <property type="match status" value="1"/>
</dbReference>
<dbReference type="AlphaFoldDB" id="A0A4Q5LEA3"/>
<dbReference type="Proteomes" id="UP000294155">
    <property type="component" value="Unassembled WGS sequence"/>
</dbReference>
<evidence type="ECO:0000259" key="1">
    <source>
        <dbReference type="Pfam" id="PF00561"/>
    </source>
</evidence>
<proteinExistence type="predicted"/>
<dbReference type="PANTHER" id="PTHR43433:SF5">
    <property type="entry name" value="AB HYDROLASE-1 DOMAIN-CONTAINING PROTEIN"/>
    <property type="match status" value="1"/>
</dbReference>
<comment type="caution">
    <text evidence="2">The sequence shown here is derived from an EMBL/GenBank/DDBJ whole genome shotgun (WGS) entry which is preliminary data.</text>
</comment>
<dbReference type="RefSeq" id="WP_129919968.1">
    <property type="nucleotide sequence ID" value="NZ_SEWE01000006.1"/>
</dbReference>
<name>A0A4Q5LEA3_9BACT</name>
<dbReference type="Gene3D" id="3.40.50.1820">
    <property type="entry name" value="alpha/beta hydrolase"/>
    <property type="match status" value="1"/>
</dbReference>
<sequence>MSALSAQPLTVTLPDHRRLGLTRYGNPAHPAVIFHHGYASSGLSVPPCPQLLTELGVQVLAPDRPGAGQSDVDEHLTLASFAADVLFAVEELGVPGRLGITGWSAGALYALALAAHDPTQVGPVHLLSSILPFGDPAAYEEFTVGWKAVRYLNEYLPALGKLAFAEISAQWQRDPDATIDHYLKLIFGPPEQVVGFEPANRALLRDAAVQGFAHDGQGVYFDSRAICQPLPFALASIQAPTTIWHGDADTIWPPASLHYLTERIPQAQMRMLPGEGHMLYLRHWEAILRQMRAEMS</sequence>
<organism evidence="2 3">
    <name type="scientific">Hymenobacter persicinus</name>
    <dbReference type="NCBI Taxonomy" id="2025506"/>
    <lineage>
        <taxon>Bacteria</taxon>
        <taxon>Pseudomonadati</taxon>
        <taxon>Bacteroidota</taxon>
        <taxon>Cytophagia</taxon>
        <taxon>Cytophagales</taxon>
        <taxon>Hymenobacteraceae</taxon>
        <taxon>Hymenobacter</taxon>
    </lineage>
</organism>
<dbReference type="EMBL" id="SEWE01000006">
    <property type="protein sequence ID" value="RYU82476.1"/>
    <property type="molecule type" value="Genomic_DNA"/>
</dbReference>
<dbReference type="GO" id="GO:0016787">
    <property type="term" value="F:hydrolase activity"/>
    <property type="evidence" value="ECO:0007669"/>
    <property type="project" value="UniProtKB-KW"/>
</dbReference>
<keyword evidence="2" id="KW-0378">Hydrolase</keyword>
<gene>
    <name evidence="2" type="ORF">EWM57_04645</name>
</gene>
<dbReference type="InterPro" id="IPR050471">
    <property type="entry name" value="AB_hydrolase"/>
</dbReference>
<keyword evidence="3" id="KW-1185">Reference proteome</keyword>
<evidence type="ECO:0000313" key="2">
    <source>
        <dbReference type="EMBL" id="RYU82476.1"/>
    </source>
</evidence>
<dbReference type="OrthoDB" id="9773293at2"/>